<reference evidence="10" key="2">
    <citation type="journal article" date="2020" name="Microorganisms">
        <title>Osmotic Adaptation and Compatible Solute Biosynthesis of Phototrophic Bacteria as Revealed from Genome Analyses.</title>
        <authorList>
            <person name="Imhoff J.F."/>
            <person name="Rahn T."/>
            <person name="Kunzel S."/>
            <person name="Keller A."/>
            <person name="Neulinger S.C."/>
        </authorList>
    </citation>
    <scope>NUCLEOTIDE SEQUENCE</scope>
    <source>
        <strain evidence="10">DSM 11080</strain>
    </source>
</reference>
<feature type="transmembrane region" description="Helical" evidence="7">
    <location>
        <begin position="240"/>
        <end position="261"/>
    </location>
</feature>
<name>A0AAJ0U0E6_9GAMM</name>
<feature type="domain" description="VTT" evidence="8">
    <location>
        <begin position="39"/>
        <end position="160"/>
    </location>
</feature>
<keyword evidence="5 7" id="KW-1133">Transmembrane helix</keyword>
<dbReference type="GO" id="GO:0005886">
    <property type="term" value="C:plasma membrane"/>
    <property type="evidence" value="ECO:0007669"/>
    <property type="project" value="UniProtKB-SubCell"/>
</dbReference>
<evidence type="ECO:0000256" key="3">
    <source>
        <dbReference type="ARBA" id="ARBA00022475"/>
    </source>
</evidence>
<gene>
    <name evidence="10" type="ORF">CKO40_00605</name>
</gene>
<evidence type="ECO:0000259" key="8">
    <source>
        <dbReference type="Pfam" id="PF09335"/>
    </source>
</evidence>
<reference evidence="10" key="1">
    <citation type="submission" date="2017-08" db="EMBL/GenBank/DDBJ databases">
        <authorList>
            <person name="Imhoff J.F."/>
            <person name="Rahn T."/>
            <person name="Kuenzel S."/>
            <person name="Neulinger S.C."/>
        </authorList>
    </citation>
    <scope>NUCLEOTIDE SEQUENCE</scope>
    <source>
        <strain evidence="10">DSM 11080</strain>
    </source>
</reference>
<keyword evidence="6 7" id="KW-0472">Membrane</keyword>
<dbReference type="PANTHER" id="PTHR30353">
    <property type="entry name" value="INNER MEMBRANE PROTEIN DEDA-RELATED"/>
    <property type="match status" value="1"/>
</dbReference>
<feature type="domain" description="LssY-like C-terminal" evidence="9">
    <location>
        <begin position="509"/>
        <end position="608"/>
    </location>
</feature>
<keyword evidence="11" id="KW-1185">Reference proteome</keyword>
<dbReference type="EMBL" id="NRSJ01000001">
    <property type="protein sequence ID" value="MBK1703091.1"/>
    <property type="molecule type" value="Genomic_DNA"/>
</dbReference>
<dbReference type="Pfam" id="PF14067">
    <property type="entry name" value="LssY_C"/>
    <property type="match status" value="1"/>
</dbReference>
<evidence type="ECO:0000256" key="4">
    <source>
        <dbReference type="ARBA" id="ARBA00022692"/>
    </source>
</evidence>
<comment type="subcellular location">
    <subcellularLocation>
        <location evidence="1">Cell membrane</location>
        <topology evidence="1">Multi-pass membrane protein</topology>
    </subcellularLocation>
</comment>
<dbReference type="SUPFAM" id="SSF48317">
    <property type="entry name" value="Acid phosphatase/Vanadium-dependent haloperoxidase"/>
    <property type="match status" value="1"/>
</dbReference>
<accession>A0AAJ0U0E6</accession>
<evidence type="ECO:0000259" key="9">
    <source>
        <dbReference type="Pfam" id="PF14067"/>
    </source>
</evidence>
<evidence type="ECO:0000313" key="10">
    <source>
        <dbReference type="EMBL" id="MBK1703091.1"/>
    </source>
</evidence>
<dbReference type="InterPro" id="IPR032816">
    <property type="entry name" value="VTT_dom"/>
</dbReference>
<dbReference type="InterPro" id="IPR025902">
    <property type="entry name" value="LssY-like-C_dom"/>
</dbReference>
<feature type="transmembrane region" description="Helical" evidence="7">
    <location>
        <begin position="358"/>
        <end position="380"/>
    </location>
</feature>
<dbReference type="CDD" id="cd03392">
    <property type="entry name" value="PAP2_like_2"/>
    <property type="match status" value="1"/>
</dbReference>
<evidence type="ECO:0000256" key="5">
    <source>
        <dbReference type="ARBA" id="ARBA00022989"/>
    </source>
</evidence>
<sequence length="665" mass="72106">MHELLESLLTWIGANPKSAYLVVFSAALAESLAVVGMVVPGVMILFGAGALIAAGKIGFWPTAGAAVLGAVLGDGLSYWLGHRYGDRLRDCWPLNRYPRQLERGIAFFARYGGKSVAFGRFFGPGRAIIPLVAGMMQMRPSRFIVANLGSAAAWGPAYLAPGIVFGASLKLAAEAAARLAILLLILIGFIWLVAWLARRLYLLLSPHASAWVQALLHWANLHPVLGRTAQALADPDHPDAATLAALAVALIGASAVLGIAVSAEIAGPQELVINQMMLDLGQSLHTPLADQMMIALSRLGEPAVTVPLVVAVLVYLAANRQRRALLYWLAALGFPLLATPTLGWLVRVPRPEIGLGLGWPWSFPSAQVLTATVLYGFLALSVARTLEPGWRWLPYAAATVIIAAVTTARLYLGTEWLTDLVGTIALGLAWIAALGLAFHCHTRQPREDAGLMWITIIVATLAVTTATFAQQHSDLARYRPSEVWESLAAARWRARAPIPVATHREDLWRRDQRPFHIQYAGPLDHLRQALNAQGWRSAEMLSWTNAIKLLSPSLPLNALPVVPHVHDGHHDELTMVKDLSDGRRLVLRLWGAHCWIGGSVPLWVGDVTELFKDNVLDLFALPLTKPATEFGNRTLRHDLEEASTIDVEPGTPMLLAPKGSRLLEG</sequence>
<dbReference type="RefSeq" id="WP_200343753.1">
    <property type="nucleotide sequence ID" value="NZ_NRSJ01000001.1"/>
</dbReference>
<proteinExistence type="inferred from homology"/>
<dbReference type="InterPro" id="IPR032818">
    <property type="entry name" value="DedA-like"/>
</dbReference>
<evidence type="ECO:0000256" key="6">
    <source>
        <dbReference type="ARBA" id="ARBA00023136"/>
    </source>
</evidence>
<dbReference type="Gene3D" id="1.20.144.10">
    <property type="entry name" value="Phosphatidic acid phosphatase type 2/haloperoxidase"/>
    <property type="match status" value="1"/>
</dbReference>
<feature type="transmembrane region" description="Helical" evidence="7">
    <location>
        <begin position="417"/>
        <end position="438"/>
    </location>
</feature>
<protein>
    <submittedName>
        <fullName evidence="10">Membrane-associated protein</fullName>
    </submittedName>
</protein>
<feature type="transmembrane region" description="Helical" evidence="7">
    <location>
        <begin position="59"/>
        <end position="80"/>
    </location>
</feature>
<feature type="transmembrane region" description="Helical" evidence="7">
    <location>
        <begin position="20"/>
        <end position="53"/>
    </location>
</feature>
<dbReference type="PANTHER" id="PTHR30353:SF15">
    <property type="entry name" value="INNER MEMBRANE PROTEIN YABI"/>
    <property type="match status" value="1"/>
</dbReference>
<evidence type="ECO:0000256" key="1">
    <source>
        <dbReference type="ARBA" id="ARBA00004651"/>
    </source>
</evidence>
<evidence type="ECO:0000256" key="7">
    <source>
        <dbReference type="SAM" id="Phobius"/>
    </source>
</evidence>
<evidence type="ECO:0000313" key="11">
    <source>
        <dbReference type="Proteomes" id="UP001296776"/>
    </source>
</evidence>
<comment type="similarity">
    <text evidence="2">Belongs to the DedA family.</text>
</comment>
<dbReference type="Proteomes" id="UP001296776">
    <property type="component" value="Unassembled WGS sequence"/>
</dbReference>
<dbReference type="AlphaFoldDB" id="A0AAJ0U0E6"/>
<dbReference type="Pfam" id="PF09335">
    <property type="entry name" value="VTT_dom"/>
    <property type="match status" value="1"/>
</dbReference>
<keyword evidence="4 7" id="KW-0812">Transmembrane</keyword>
<keyword evidence="3" id="KW-1003">Cell membrane</keyword>
<feature type="transmembrane region" description="Helical" evidence="7">
    <location>
        <begin position="392"/>
        <end position="411"/>
    </location>
</feature>
<organism evidence="10 11">
    <name type="scientific">Halochromatium glycolicum</name>
    <dbReference type="NCBI Taxonomy" id="85075"/>
    <lineage>
        <taxon>Bacteria</taxon>
        <taxon>Pseudomonadati</taxon>
        <taxon>Pseudomonadota</taxon>
        <taxon>Gammaproteobacteria</taxon>
        <taxon>Chromatiales</taxon>
        <taxon>Chromatiaceae</taxon>
        <taxon>Halochromatium</taxon>
    </lineage>
</organism>
<evidence type="ECO:0000256" key="2">
    <source>
        <dbReference type="ARBA" id="ARBA00010792"/>
    </source>
</evidence>
<comment type="caution">
    <text evidence="10">The sequence shown here is derived from an EMBL/GenBank/DDBJ whole genome shotgun (WGS) entry which is preliminary data.</text>
</comment>
<feature type="transmembrane region" description="Helical" evidence="7">
    <location>
        <begin position="299"/>
        <end position="318"/>
    </location>
</feature>
<dbReference type="InterPro" id="IPR036938">
    <property type="entry name" value="PAP2/HPO_sf"/>
</dbReference>
<feature type="transmembrane region" description="Helical" evidence="7">
    <location>
        <begin position="175"/>
        <end position="197"/>
    </location>
</feature>
<feature type="transmembrane region" description="Helical" evidence="7">
    <location>
        <begin position="325"/>
        <end position="346"/>
    </location>
</feature>
<feature type="transmembrane region" description="Helical" evidence="7">
    <location>
        <begin position="144"/>
        <end position="169"/>
    </location>
</feature>
<feature type="transmembrane region" description="Helical" evidence="7">
    <location>
        <begin position="450"/>
        <end position="469"/>
    </location>
</feature>